<sequence length="407" mass="44870">MPRIIDSTSPYWIDNRSRVADIQRMMEKEGLDVYLGTRLRTLSFVLDAFCPWRSFLVIPAKGDPVLFTFLVDAARVADETWLPIDNVRAYAPMGGQDQISVVSQMITDELGLSKGRLGVEDGISTYTPEGNLTHYEWKALQAALNGWEFVNAHHIVDEISFIKDAGTIARFREASRIVDEGQKAAREALEHGGWKGMTETEIAGIAALAMRRAGSVSEWNFAGLNEISSGYRTGLGACTPPTNRVFQAGEPLMLDFHSMFMLALGDHSHNYLIGPSSPSLRKHADNFVDLVETVLANYKQGATPSSLSSIMMDRAEVLGCADYLLPGCEHGIGLFGDEWRIGHANAGPFPYWTDPDHEYKAGELLICAMQYAAPDQGVGFRYENPILIGTKGCETLSKFPLAIEEIV</sequence>
<accession>G8QVU3</accession>
<dbReference type="RefSeq" id="WP_014271307.1">
    <property type="nucleotide sequence ID" value="NC_016633.1"/>
</dbReference>
<dbReference type="InterPro" id="IPR029149">
    <property type="entry name" value="Creatin/AminoP/Spt16_N"/>
</dbReference>
<dbReference type="Gene3D" id="3.40.350.10">
    <property type="entry name" value="Creatinase/prolidase N-terminal domain"/>
    <property type="match status" value="1"/>
</dbReference>
<keyword evidence="3" id="KW-0378">Hydrolase</keyword>
<dbReference type="SUPFAM" id="SSF55920">
    <property type="entry name" value="Creatinase/aminopeptidase"/>
    <property type="match status" value="1"/>
</dbReference>
<evidence type="ECO:0000313" key="3">
    <source>
        <dbReference type="EMBL" id="AEV30467.1"/>
    </source>
</evidence>
<keyword evidence="3" id="KW-0031">Aminopeptidase</keyword>
<evidence type="ECO:0000259" key="1">
    <source>
        <dbReference type="Pfam" id="PF00557"/>
    </source>
</evidence>
<dbReference type="InterPro" id="IPR036005">
    <property type="entry name" value="Creatinase/aminopeptidase-like"/>
</dbReference>
<name>G8QVU3_SPHPG</name>
<dbReference type="AlphaFoldDB" id="G8QVU3"/>
<gene>
    <name evidence="3" type="ordered locus">SpiGrapes_2709</name>
</gene>
<dbReference type="EMBL" id="CP003155">
    <property type="protein sequence ID" value="AEV30467.1"/>
    <property type="molecule type" value="Genomic_DNA"/>
</dbReference>
<dbReference type="Proteomes" id="UP000005632">
    <property type="component" value="Chromosome"/>
</dbReference>
<dbReference type="PANTHER" id="PTHR46112">
    <property type="entry name" value="AMINOPEPTIDASE"/>
    <property type="match status" value="1"/>
</dbReference>
<dbReference type="InterPro" id="IPR000587">
    <property type="entry name" value="Creatinase_N"/>
</dbReference>
<evidence type="ECO:0000259" key="2">
    <source>
        <dbReference type="Pfam" id="PF01321"/>
    </source>
</evidence>
<dbReference type="PANTHER" id="PTHR46112:SF2">
    <property type="entry name" value="XAA-PRO AMINOPEPTIDASE P-RELATED"/>
    <property type="match status" value="1"/>
</dbReference>
<dbReference type="STRING" id="158190.SpiGrapes_2709"/>
<evidence type="ECO:0000313" key="4">
    <source>
        <dbReference type="Proteomes" id="UP000005632"/>
    </source>
</evidence>
<dbReference type="KEGG" id="sgp:SpiGrapes_2709"/>
<dbReference type="OrthoDB" id="366799at2"/>
<keyword evidence="3" id="KW-0645">Protease</keyword>
<dbReference type="Pfam" id="PF00557">
    <property type="entry name" value="Peptidase_M24"/>
    <property type="match status" value="1"/>
</dbReference>
<dbReference type="HOGENOM" id="CLU_675983_0_0_12"/>
<protein>
    <submittedName>
        <fullName evidence="3">Xaa-Pro aminopeptidase</fullName>
    </submittedName>
</protein>
<dbReference type="GO" id="GO:0004177">
    <property type="term" value="F:aminopeptidase activity"/>
    <property type="evidence" value="ECO:0007669"/>
    <property type="project" value="UniProtKB-KW"/>
</dbReference>
<feature type="domain" description="Creatinase N-terminal" evidence="2">
    <location>
        <begin position="18"/>
        <end position="159"/>
    </location>
</feature>
<dbReference type="CDD" id="cd01066">
    <property type="entry name" value="APP_MetAP"/>
    <property type="match status" value="1"/>
</dbReference>
<reference evidence="3 4" key="1">
    <citation type="submission" date="2011-11" db="EMBL/GenBank/DDBJ databases">
        <title>Complete sequence of Spirochaeta sp. grapes.</title>
        <authorList>
            <consortium name="US DOE Joint Genome Institute"/>
            <person name="Lucas S."/>
            <person name="Han J."/>
            <person name="Lapidus A."/>
            <person name="Cheng J.-F."/>
            <person name="Goodwin L."/>
            <person name="Pitluck S."/>
            <person name="Peters L."/>
            <person name="Ovchinnikova G."/>
            <person name="Munk A.C."/>
            <person name="Detter J.C."/>
            <person name="Han C."/>
            <person name="Tapia R."/>
            <person name="Land M."/>
            <person name="Hauser L."/>
            <person name="Kyrpides N."/>
            <person name="Ivanova N."/>
            <person name="Pagani I."/>
            <person name="Ritalahtilisa K."/>
            <person name="Loeffler F."/>
            <person name="Woyke T."/>
        </authorList>
    </citation>
    <scope>NUCLEOTIDE SEQUENCE [LARGE SCALE GENOMIC DNA]</scope>
    <source>
        <strain evidence="4">ATCC BAA-1885 / DSM 22778 / Grapes</strain>
    </source>
</reference>
<dbReference type="Gene3D" id="3.90.230.10">
    <property type="entry name" value="Creatinase/methionine aminopeptidase superfamily"/>
    <property type="match status" value="1"/>
</dbReference>
<dbReference type="SUPFAM" id="SSF53092">
    <property type="entry name" value="Creatinase/prolidase N-terminal domain"/>
    <property type="match status" value="1"/>
</dbReference>
<organism evidence="3 4">
    <name type="scientific">Sphaerochaeta pleomorpha (strain ATCC BAA-1885 / DSM 22778 / Grapes)</name>
    <dbReference type="NCBI Taxonomy" id="158190"/>
    <lineage>
        <taxon>Bacteria</taxon>
        <taxon>Pseudomonadati</taxon>
        <taxon>Spirochaetota</taxon>
        <taxon>Spirochaetia</taxon>
        <taxon>Spirochaetales</taxon>
        <taxon>Sphaerochaetaceae</taxon>
        <taxon>Sphaerochaeta</taxon>
    </lineage>
</organism>
<feature type="domain" description="Peptidase M24" evidence="1">
    <location>
        <begin position="170"/>
        <end position="388"/>
    </location>
</feature>
<dbReference type="eggNOG" id="COG0006">
    <property type="taxonomic scope" value="Bacteria"/>
</dbReference>
<dbReference type="Pfam" id="PF01321">
    <property type="entry name" value="Creatinase_N"/>
    <property type="match status" value="1"/>
</dbReference>
<dbReference type="InterPro" id="IPR050659">
    <property type="entry name" value="Peptidase_M24B"/>
</dbReference>
<keyword evidence="4" id="KW-1185">Reference proteome</keyword>
<dbReference type="InterPro" id="IPR000994">
    <property type="entry name" value="Pept_M24"/>
</dbReference>
<proteinExistence type="predicted"/>